<protein>
    <submittedName>
        <fullName evidence="1">Uncharacterized protein</fullName>
    </submittedName>
</protein>
<dbReference type="EMBL" id="ML769547">
    <property type="protein sequence ID" value="KAE9394597.1"/>
    <property type="molecule type" value="Genomic_DNA"/>
</dbReference>
<organism evidence="1 2">
    <name type="scientific">Gymnopus androsaceus JB14</name>
    <dbReference type="NCBI Taxonomy" id="1447944"/>
    <lineage>
        <taxon>Eukaryota</taxon>
        <taxon>Fungi</taxon>
        <taxon>Dikarya</taxon>
        <taxon>Basidiomycota</taxon>
        <taxon>Agaricomycotina</taxon>
        <taxon>Agaricomycetes</taxon>
        <taxon>Agaricomycetidae</taxon>
        <taxon>Agaricales</taxon>
        <taxon>Marasmiineae</taxon>
        <taxon>Omphalotaceae</taxon>
        <taxon>Gymnopus</taxon>
    </lineage>
</organism>
<gene>
    <name evidence="1" type="ORF">BT96DRAFT_923454</name>
</gene>
<sequence length="54" mass="6091">MAISLHSSSCKRKIYLLSLTENQVTTAHRLHVSQSTVSRVKQILSSVEETEEYA</sequence>
<evidence type="ECO:0000313" key="2">
    <source>
        <dbReference type="Proteomes" id="UP000799118"/>
    </source>
</evidence>
<dbReference type="AlphaFoldDB" id="A0A6A4HBI8"/>
<feature type="non-terminal residue" evidence="1">
    <location>
        <position position="54"/>
    </location>
</feature>
<dbReference type="Proteomes" id="UP000799118">
    <property type="component" value="Unassembled WGS sequence"/>
</dbReference>
<accession>A0A6A4HBI8</accession>
<dbReference type="OrthoDB" id="2963563at2759"/>
<proteinExistence type="predicted"/>
<evidence type="ECO:0000313" key="1">
    <source>
        <dbReference type="EMBL" id="KAE9394597.1"/>
    </source>
</evidence>
<name>A0A6A4HBI8_9AGAR</name>
<keyword evidence="2" id="KW-1185">Reference proteome</keyword>
<reference evidence="1" key="1">
    <citation type="journal article" date="2019" name="Environ. Microbiol.">
        <title>Fungal ecological strategies reflected in gene transcription - a case study of two litter decomposers.</title>
        <authorList>
            <person name="Barbi F."/>
            <person name="Kohler A."/>
            <person name="Barry K."/>
            <person name="Baskaran P."/>
            <person name="Daum C."/>
            <person name="Fauchery L."/>
            <person name="Ihrmark K."/>
            <person name="Kuo A."/>
            <person name="LaButti K."/>
            <person name="Lipzen A."/>
            <person name="Morin E."/>
            <person name="Grigoriev I.V."/>
            <person name="Henrissat B."/>
            <person name="Lindahl B."/>
            <person name="Martin F."/>
        </authorList>
    </citation>
    <scope>NUCLEOTIDE SEQUENCE</scope>
    <source>
        <strain evidence="1">JB14</strain>
    </source>
</reference>